<gene>
    <name evidence="1" type="ORF">AB433_08635</name>
</gene>
<dbReference type="GO" id="GO:0035438">
    <property type="term" value="F:cyclic-di-GMP binding"/>
    <property type="evidence" value="ECO:0007669"/>
    <property type="project" value="InterPro"/>
</dbReference>
<sequence>MSRKGVLSDVSSEGCSLRGPRLSLRRSDWVILDIDDVGRVEAEVRWLRHGESAGLRFRRALAAAQVDTITRMSQLRSILGPGPRKTVPLEAKNLRPVG</sequence>
<protein>
    <submittedName>
        <fullName evidence="1">Uncharacterized protein</fullName>
    </submittedName>
</protein>
<dbReference type="KEGG" id="cna:AB433_08635"/>
<dbReference type="InterPro" id="IPR009875">
    <property type="entry name" value="PilZ_domain"/>
</dbReference>
<dbReference type="AlphaFoldDB" id="A0A0G3XFU9"/>
<organism evidence="1 2">
    <name type="scientific">Croceicoccus naphthovorans</name>
    <dbReference type="NCBI Taxonomy" id="1348774"/>
    <lineage>
        <taxon>Bacteria</taxon>
        <taxon>Pseudomonadati</taxon>
        <taxon>Pseudomonadota</taxon>
        <taxon>Alphaproteobacteria</taxon>
        <taxon>Sphingomonadales</taxon>
        <taxon>Erythrobacteraceae</taxon>
        <taxon>Croceicoccus</taxon>
    </lineage>
</organism>
<proteinExistence type="predicted"/>
<name>A0A0G3XFU9_9SPHN</name>
<dbReference type="Proteomes" id="UP000035287">
    <property type="component" value="Chromosome"/>
</dbReference>
<reference evidence="1 2" key="1">
    <citation type="submission" date="2015-06" db="EMBL/GenBank/DDBJ databases">
        <authorList>
            <person name="Zeng Y."/>
            <person name="Huang Y."/>
        </authorList>
    </citation>
    <scope>NUCLEOTIDE SEQUENCE [LARGE SCALE GENOMIC DNA]</scope>
    <source>
        <strain evidence="1 2">PQ-2</strain>
    </source>
</reference>
<dbReference type="Pfam" id="PF07238">
    <property type="entry name" value="PilZ"/>
    <property type="match status" value="1"/>
</dbReference>
<dbReference type="EMBL" id="CP011770">
    <property type="protein sequence ID" value="AKM10027.1"/>
    <property type="molecule type" value="Genomic_DNA"/>
</dbReference>
<keyword evidence="2" id="KW-1185">Reference proteome</keyword>
<dbReference type="PATRIC" id="fig|1348774.3.peg.1810"/>
<evidence type="ECO:0000313" key="1">
    <source>
        <dbReference type="EMBL" id="AKM10027.1"/>
    </source>
</evidence>
<accession>A0A0G3XFU9</accession>
<evidence type="ECO:0000313" key="2">
    <source>
        <dbReference type="Proteomes" id="UP000035287"/>
    </source>
</evidence>